<dbReference type="RefSeq" id="WP_377868681.1">
    <property type="nucleotide sequence ID" value="NZ_JBHMAY010000007.1"/>
</dbReference>
<protein>
    <recommendedName>
        <fullName evidence="3">Holliday junction resolvase</fullName>
    </recommendedName>
</protein>
<name>A0ABV7QFD7_9PSEU</name>
<proteinExistence type="predicted"/>
<evidence type="ECO:0008006" key="3">
    <source>
        <dbReference type="Google" id="ProtNLM"/>
    </source>
</evidence>
<keyword evidence="2" id="KW-1185">Reference proteome</keyword>
<sequence length="126" mass="13332">MTRSRSSARAAGTRFESSVARYLADVLADDRVERRARTGAKDRGDIAGVRAPGGGRVVLECKDVARLNLAGWLAEAEVERGNDDALVGLVVHKRRGTTDPASQYVTCTLADLVALLAGARPAGGER</sequence>
<dbReference type="Proteomes" id="UP001595764">
    <property type="component" value="Unassembled WGS sequence"/>
</dbReference>
<accession>A0ABV7QFD7</accession>
<gene>
    <name evidence="1" type="ORF">ACFORO_10435</name>
</gene>
<dbReference type="EMBL" id="JBHRWI010000015">
    <property type="protein sequence ID" value="MFC3510579.1"/>
    <property type="molecule type" value="Genomic_DNA"/>
</dbReference>
<evidence type="ECO:0000313" key="2">
    <source>
        <dbReference type="Proteomes" id="UP001595764"/>
    </source>
</evidence>
<reference evidence="2" key="1">
    <citation type="journal article" date="2019" name="Int. J. Syst. Evol. Microbiol.">
        <title>The Global Catalogue of Microorganisms (GCM) 10K type strain sequencing project: providing services to taxonomists for standard genome sequencing and annotation.</title>
        <authorList>
            <consortium name="The Broad Institute Genomics Platform"/>
            <consortium name="The Broad Institute Genome Sequencing Center for Infectious Disease"/>
            <person name="Wu L."/>
            <person name="Ma J."/>
        </authorList>
    </citation>
    <scope>NUCLEOTIDE SEQUENCE [LARGE SCALE GENOMIC DNA]</scope>
    <source>
        <strain evidence="2">CGMCC 4.7682</strain>
    </source>
</reference>
<comment type="caution">
    <text evidence="1">The sequence shown here is derived from an EMBL/GenBank/DDBJ whole genome shotgun (WGS) entry which is preliminary data.</text>
</comment>
<organism evidence="1 2">
    <name type="scientific">Amycolatopsis halotolerans</name>
    <dbReference type="NCBI Taxonomy" id="330083"/>
    <lineage>
        <taxon>Bacteria</taxon>
        <taxon>Bacillati</taxon>
        <taxon>Actinomycetota</taxon>
        <taxon>Actinomycetes</taxon>
        <taxon>Pseudonocardiales</taxon>
        <taxon>Pseudonocardiaceae</taxon>
        <taxon>Amycolatopsis</taxon>
    </lineage>
</organism>
<evidence type="ECO:0000313" key="1">
    <source>
        <dbReference type="EMBL" id="MFC3510579.1"/>
    </source>
</evidence>